<keyword evidence="1" id="KW-0812">Transmembrane</keyword>
<keyword evidence="1" id="KW-1133">Transmembrane helix</keyword>
<dbReference type="AlphaFoldDB" id="A0A7C9EIL2"/>
<evidence type="ECO:0000256" key="1">
    <source>
        <dbReference type="SAM" id="Phobius"/>
    </source>
</evidence>
<accession>A0A7C9EIL2</accession>
<feature type="transmembrane region" description="Helical" evidence="1">
    <location>
        <begin position="35"/>
        <end position="56"/>
    </location>
</feature>
<name>A0A7C9EIL2_OPUST</name>
<dbReference type="EMBL" id="GISG01242058">
    <property type="protein sequence ID" value="MBA4669000.1"/>
    <property type="molecule type" value="Transcribed_RNA"/>
</dbReference>
<reference evidence="2" key="2">
    <citation type="submission" date="2020-07" db="EMBL/GenBank/DDBJ databases">
        <authorList>
            <person name="Vera ALvarez R."/>
            <person name="Arias-Moreno D.M."/>
            <person name="Jimenez-Jacinto V."/>
            <person name="Jimenez-Bremont J.F."/>
            <person name="Swaminathan K."/>
            <person name="Moose S.P."/>
            <person name="Guerrero-Gonzalez M.L."/>
            <person name="Marino-Ramirez L."/>
            <person name="Landsman D."/>
            <person name="Rodriguez-Kessler M."/>
            <person name="Delgado-Sanchez P."/>
        </authorList>
    </citation>
    <scope>NUCLEOTIDE SEQUENCE</scope>
    <source>
        <tissue evidence="2">Cladode</tissue>
    </source>
</reference>
<sequence length="105" mass="11222">MTYFDAIAKSGCQRRESFRTKPATMGSPITRCPDFRALAISSIASMLITWTTYKGVPTKRAKRMARAVASPSSTGGLERACPSGPVMPSSIIRCCPSKTASPFSA</sequence>
<keyword evidence="1" id="KW-0472">Membrane</keyword>
<protein>
    <submittedName>
        <fullName evidence="2">Uncharacterized protein</fullName>
    </submittedName>
</protein>
<organism evidence="2">
    <name type="scientific">Opuntia streptacantha</name>
    <name type="common">Prickly pear cactus</name>
    <name type="synonym">Opuntia cardona</name>
    <dbReference type="NCBI Taxonomy" id="393608"/>
    <lineage>
        <taxon>Eukaryota</taxon>
        <taxon>Viridiplantae</taxon>
        <taxon>Streptophyta</taxon>
        <taxon>Embryophyta</taxon>
        <taxon>Tracheophyta</taxon>
        <taxon>Spermatophyta</taxon>
        <taxon>Magnoliopsida</taxon>
        <taxon>eudicotyledons</taxon>
        <taxon>Gunneridae</taxon>
        <taxon>Pentapetalae</taxon>
        <taxon>Caryophyllales</taxon>
        <taxon>Cactineae</taxon>
        <taxon>Cactaceae</taxon>
        <taxon>Opuntioideae</taxon>
        <taxon>Opuntia</taxon>
    </lineage>
</organism>
<evidence type="ECO:0000313" key="2">
    <source>
        <dbReference type="EMBL" id="MBA4669000.1"/>
    </source>
</evidence>
<proteinExistence type="predicted"/>
<reference evidence="2" key="1">
    <citation type="journal article" date="2013" name="J. Plant Res.">
        <title>Effect of fungi and light on seed germination of three Opuntia species from semiarid lands of central Mexico.</title>
        <authorList>
            <person name="Delgado-Sanchez P."/>
            <person name="Jimenez-Bremont J.F."/>
            <person name="Guerrero-Gonzalez Mde L."/>
            <person name="Flores J."/>
        </authorList>
    </citation>
    <scope>NUCLEOTIDE SEQUENCE</scope>
    <source>
        <tissue evidence="2">Cladode</tissue>
    </source>
</reference>